<dbReference type="Proteomes" id="UP000466554">
    <property type="component" value="Chromosome"/>
</dbReference>
<gene>
    <name evidence="2" type="ORF">MPRF_30490</name>
</gene>
<sequence>MPSTPLPDRADRSLGERLCRTALTTVADHLEPVMSLYKPYVEGVEHLPADGRFLIVGNHTQMSAAEIVLIPYCVRQAIGSQVRPLADRQFGKMRGLQADLIAAYGAVVGSPESATTLMQQDATILVFPGGGREIGKFKGEEYKLRWDNRYGFARLAAEHHYPIVTAALVGGDDVYTSLTTRDSLYGRASGWLGERLGGRPDMAMPLVRGIGPTLIPQPRRMYLRFGAPISSIEPAGTPPDTWVTELKEKVQAQLEFDLQDLQRVRRNDPYRALNPLARHLAATPHG</sequence>
<accession>A0A7I7U4A0</accession>
<evidence type="ECO:0000313" key="3">
    <source>
        <dbReference type="Proteomes" id="UP000466554"/>
    </source>
</evidence>
<dbReference type="InterPro" id="IPR002123">
    <property type="entry name" value="Plipid/glycerol_acylTrfase"/>
</dbReference>
<dbReference type="GO" id="GO:0016020">
    <property type="term" value="C:membrane"/>
    <property type="evidence" value="ECO:0007669"/>
    <property type="project" value="TreeGrafter"/>
</dbReference>
<dbReference type="SMART" id="SM00563">
    <property type="entry name" value="PlsC"/>
    <property type="match status" value="1"/>
</dbReference>
<dbReference type="RefSeq" id="WP_104865905.1">
    <property type="nucleotide sequence ID" value="NZ_AP022598.1"/>
</dbReference>
<name>A0A7I7U4A0_MYCPF</name>
<dbReference type="PANTHER" id="PTHR22753">
    <property type="entry name" value="TRANSMEMBRANE PROTEIN 68"/>
    <property type="match status" value="1"/>
</dbReference>
<dbReference type="CDD" id="cd07987">
    <property type="entry name" value="LPLAT_MGAT-like"/>
    <property type="match status" value="1"/>
</dbReference>
<evidence type="ECO:0000259" key="1">
    <source>
        <dbReference type="SMART" id="SM00563"/>
    </source>
</evidence>
<dbReference type="GO" id="GO:0016746">
    <property type="term" value="F:acyltransferase activity"/>
    <property type="evidence" value="ECO:0007669"/>
    <property type="project" value="InterPro"/>
</dbReference>
<evidence type="ECO:0000313" key="2">
    <source>
        <dbReference type="EMBL" id="BBY76150.1"/>
    </source>
</evidence>
<organism evidence="2 3">
    <name type="scientific">Mycolicibacterium parafortuitum</name>
    <name type="common">Mycobacterium parafortuitum</name>
    <dbReference type="NCBI Taxonomy" id="39692"/>
    <lineage>
        <taxon>Bacteria</taxon>
        <taxon>Bacillati</taxon>
        <taxon>Actinomycetota</taxon>
        <taxon>Actinomycetes</taxon>
        <taxon>Mycobacteriales</taxon>
        <taxon>Mycobacteriaceae</taxon>
        <taxon>Mycolicibacterium</taxon>
    </lineage>
</organism>
<dbReference type="Pfam" id="PF01553">
    <property type="entry name" value="Acyltransferase"/>
    <property type="match status" value="1"/>
</dbReference>
<proteinExistence type="predicted"/>
<dbReference type="AlphaFoldDB" id="A0A7I7U4A0"/>
<dbReference type="PANTHER" id="PTHR22753:SF14">
    <property type="entry name" value="MONOACYLGLYCEROL_DIACYLGLYCEROL O-ACYLTRANSFERASE"/>
    <property type="match status" value="1"/>
</dbReference>
<feature type="domain" description="Phospholipid/glycerol acyltransferase" evidence="1">
    <location>
        <begin position="53"/>
        <end position="171"/>
    </location>
</feature>
<protein>
    <submittedName>
        <fullName evidence="2">Membrane protein</fullName>
    </submittedName>
</protein>
<reference evidence="2 3" key="1">
    <citation type="journal article" date="2019" name="Emerg. Microbes Infect.">
        <title>Comprehensive subspecies identification of 175 nontuberculous mycobacteria species based on 7547 genomic profiles.</title>
        <authorList>
            <person name="Matsumoto Y."/>
            <person name="Kinjo T."/>
            <person name="Motooka D."/>
            <person name="Nabeya D."/>
            <person name="Jung N."/>
            <person name="Uechi K."/>
            <person name="Horii T."/>
            <person name="Iida T."/>
            <person name="Fujita J."/>
            <person name="Nakamura S."/>
        </authorList>
    </citation>
    <scope>NUCLEOTIDE SEQUENCE [LARGE SCALE GENOMIC DNA]</scope>
    <source>
        <strain evidence="2 3">JCM 6367</strain>
    </source>
</reference>
<dbReference type="SUPFAM" id="SSF69593">
    <property type="entry name" value="Glycerol-3-phosphate (1)-acyltransferase"/>
    <property type="match status" value="1"/>
</dbReference>
<dbReference type="EMBL" id="AP022598">
    <property type="protein sequence ID" value="BBY76150.1"/>
    <property type="molecule type" value="Genomic_DNA"/>
</dbReference>